<accession>A0A2P6QW75</accession>
<dbReference type="EMBL" id="PDCK01000042">
    <property type="protein sequence ID" value="PRQ38437.1"/>
    <property type="molecule type" value="Genomic_DNA"/>
</dbReference>
<protein>
    <submittedName>
        <fullName evidence="1">Uncharacterized protein</fullName>
    </submittedName>
</protein>
<dbReference type="Gramene" id="PRQ38437">
    <property type="protein sequence ID" value="PRQ38437"/>
    <property type="gene ID" value="RchiOBHm_Chr4g0413911"/>
</dbReference>
<comment type="caution">
    <text evidence="1">The sequence shown here is derived from an EMBL/GenBank/DDBJ whole genome shotgun (WGS) entry which is preliminary data.</text>
</comment>
<reference evidence="1 2" key="1">
    <citation type="journal article" date="2018" name="Nat. Genet.">
        <title>The Rosa genome provides new insights in the design of modern roses.</title>
        <authorList>
            <person name="Bendahmane M."/>
        </authorList>
    </citation>
    <scope>NUCLEOTIDE SEQUENCE [LARGE SCALE GENOMIC DNA]</scope>
    <source>
        <strain evidence="2">cv. Old Blush</strain>
    </source>
</reference>
<evidence type="ECO:0000313" key="2">
    <source>
        <dbReference type="Proteomes" id="UP000238479"/>
    </source>
</evidence>
<proteinExistence type="predicted"/>
<name>A0A2P6QW75_ROSCH</name>
<sequence length="60" mass="5823">MCTGTGKRCSGCALACLRSRDASVAAGWNAGLQGGSSRGCCARLQAHGRSGCSEGSASSG</sequence>
<dbReference type="Proteomes" id="UP000238479">
    <property type="component" value="Chromosome 4"/>
</dbReference>
<organism evidence="1 2">
    <name type="scientific">Rosa chinensis</name>
    <name type="common">China rose</name>
    <dbReference type="NCBI Taxonomy" id="74649"/>
    <lineage>
        <taxon>Eukaryota</taxon>
        <taxon>Viridiplantae</taxon>
        <taxon>Streptophyta</taxon>
        <taxon>Embryophyta</taxon>
        <taxon>Tracheophyta</taxon>
        <taxon>Spermatophyta</taxon>
        <taxon>Magnoliopsida</taxon>
        <taxon>eudicotyledons</taxon>
        <taxon>Gunneridae</taxon>
        <taxon>Pentapetalae</taxon>
        <taxon>rosids</taxon>
        <taxon>fabids</taxon>
        <taxon>Rosales</taxon>
        <taxon>Rosaceae</taxon>
        <taxon>Rosoideae</taxon>
        <taxon>Rosoideae incertae sedis</taxon>
        <taxon>Rosa</taxon>
    </lineage>
</organism>
<keyword evidence="2" id="KW-1185">Reference proteome</keyword>
<gene>
    <name evidence="1" type="ORF">RchiOBHm_Chr4g0413911</name>
</gene>
<evidence type="ECO:0000313" key="1">
    <source>
        <dbReference type="EMBL" id="PRQ38437.1"/>
    </source>
</evidence>
<dbReference type="AlphaFoldDB" id="A0A2P6QW75"/>